<keyword evidence="1" id="KW-0175">Coiled coil</keyword>
<evidence type="ECO:0000313" key="6">
    <source>
        <dbReference type="Proteomes" id="UP000664417"/>
    </source>
</evidence>
<reference evidence="5" key="1">
    <citation type="submission" date="2021-03" db="EMBL/GenBank/DDBJ databases">
        <authorList>
            <person name="Wang G."/>
        </authorList>
    </citation>
    <scope>NUCLEOTIDE SEQUENCE</scope>
    <source>
        <strain evidence="5">KCTC 12899</strain>
    </source>
</reference>
<protein>
    <submittedName>
        <fullName evidence="5">Type III secretion system translocon subunit SctE</fullName>
    </submittedName>
</protein>
<name>A0A8J7QQ51_9BACT</name>
<keyword evidence="6" id="KW-1185">Reference proteome</keyword>
<dbReference type="Pfam" id="PF04888">
    <property type="entry name" value="SseC"/>
    <property type="match status" value="1"/>
</dbReference>
<keyword evidence="3" id="KW-0472">Membrane</keyword>
<sequence length="335" mass="35391">MSTIDGNFSIPNAYGADIDSGQEIEQLKESIQKALTFLAENEGPRLQGPPPKGGRPQLEAPANMKDTDDLALMLLDLRNKVGELQLKTSKEDIQHNMAKKETAHNDRLDQLQKAIDAMKKADKGGMFGKVFGWIAASLSLVAAVAATVATGGAAAPLLAAAALNMTMMVLQETGAMDTITEEFGKLIQDIAGAFGKELSDEEAQMIAGITITAAVLIINIAAAVASGGAASGNLATQTKQIADMIKIGSEIAAGVAMVGQGTSQMVQAGYQNDAMQAQADAADFQKMMAKLQAALSEEMDRLKEIMEQLQDSKSAVIQMMNTTAQQTSKIQRNMV</sequence>
<proteinExistence type="predicted"/>
<evidence type="ECO:0000256" key="3">
    <source>
        <dbReference type="SAM" id="Phobius"/>
    </source>
</evidence>
<feature type="coiled-coil region" evidence="1">
    <location>
        <begin position="274"/>
        <end position="319"/>
    </location>
</feature>
<evidence type="ECO:0000256" key="2">
    <source>
        <dbReference type="SAM" id="MobiDB-lite"/>
    </source>
</evidence>
<comment type="caution">
    <text evidence="5">The sequence shown here is derived from an EMBL/GenBank/DDBJ whole genome shotgun (WGS) entry which is preliminary data.</text>
</comment>
<feature type="region of interest" description="Disordered" evidence="2">
    <location>
        <begin position="41"/>
        <end position="62"/>
    </location>
</feature>
<gene>
    <name evidence="5" type="primary">sctE</name>
    <name evidence="5" type="ORF">J3U88_29185</name>
</gene>
<evidence type="ECO:0000256" key="1">
    <source>
        <dbReference type="SAM" id="Coils"/>
    </source>
</evidence>
<feature type="transmembrane region" description="Helical" evidence="3">
    <location>
        <begin position="205"/>
        <end position="230"/>
    </location>
</feature>
<accession>A0A8J7QQ51</accession>
<evidence type="ECO:0000259" key="4">
    <source>
        <dbReference type="Pfam" id="PF04888"/>
    </source>
</evidence>
<keyword evidence="3" id="KW-0812">Transmembrane</keyword>
<dbReference type="Proteomes" id="UP000664417">
    <property type="component" value="Unassembled WGS sequence"/>
</dbReference>
<evidence type="ECO:0000313" key="5">
    <source>
        <dbReference type="EMBL" id="MBO1322583.1"/>
    </source>
</evidence>
<dbReference type="EMBL" id="JAFREP010000039">
    <property type="protein sequence ID" value="MBO1322583.1"/>
    <property type="molecule type" value="Genomic_DNA"/>
</dbReference>
<keyword evidence="3" id="KW-1133">Transmembrane helix</keyword>
<feature type="domain" description="Translocator protein BipB-like C-terminal" evidence="4">
    <location>
        <begin position="70"/>
        <end position="246"/>
    </location>
</feature>
<dbReference type="RefSeq" id="WP_207862556.1">
    <property type="nucleotide sequence ID" value="NZ_JAFREP010000039.1"/>
</dbReference>
<dbReference type="AlphaFoldDB" id="A0A8J7QQ51"/>
<organism evidence="5 6">
    <name type="scientific">Acanthopleuribacter pedis</name>
    <dbReference type="NCBI Taxonomy" id="442870"/>
    <lineage>
        <taxon>Bacteria</taxon>
        <taxon>Pseudomonadati</taxon>
        <taxon>Acidobacteriota</taxon>
        <taxon>Holophagae</taxon>
        <taxon>Acanthopleuribacterales</taxon>
        <taxon>Acanthopleuribacteraceae</taxon>
        <taxon>Acanthopleuribacter</taxon>
    </lineage>
</organism>
<feature type="transmembrane region" description="Helical" evidence="3">
    <location>
        <begin position="130"/>
        <end position="163"/>
    </location>
</feature>
<dbReference type="InterPro" id="IPR006972">
    <property type="entry name" value="BipB-like_C"/>
</dbReference>